<name>A0A8K0N5G2_COCNU</name>
<sequence>MLGTAVSLLVKRRVPIVLSSGASNLETISKGKADESSSDVADSPPLLTILAGLVVFLLVCWVVGSIAMWLIGLIVNVPK</sequence>
<reference evidence="2" key="1">
    <citation type="journal article" date="2017" name="Gigascience">
        <title>The genome draft of coconut (Cocos nucifera).</title>
        <authorList>
            <person name="Xiao Y."/>
            <person name="Xu P."/>
            <person name="Fan H."/>
            <person name="Baudouin L."/>
            <person name="Xia W."/>
            <person name="Bocs S."/>
            <person name="Xu J."/>
            <person name="Li Q."/>
            <person name="Guo A."/>
            <person name="Zhou L."/>
            <person name="Li J."/>
            <person name="Wu Y."/>
            <person name="Ma Z."/>
            <person name="Armero A."/>
            <person name="Issali A.E."/>
            <person name="Liu N."/>
            <person name="Peng M."/>
            <person name="Yang Y."/>
        </authorList>
    </citation>
    <scope>NUCLEOTIDE SEQUENCE</scope>
    <source>
        <tissue evidence="2">Spear leaf of Hainan Tall coconut</tissue>
    </source>
</reference>
<dbReference type="AlphaFoldDB" id="A0A8K0N5G2"/>
<keyword evidence="1" id="KW-1133">Transmembrane helix</keyword>
<dbReference type="OrthoDB" id="783284at2759"/>
<protein>
    <submittedName>
        <fullName evidence="2">Uncharacterized protein</fullName>
    </submittedName>
</protein>
<dbReference type="EMBL" id="CM017878">
    <property type="protein sequence ID" value="KAG1355267.1"/>
    <property type="molecule type" value="Genomic_DNA"/>
</dbReference>
<dbReference type="Proteomes" id="UP000797356">
    <property type="component" value="Chromosome 7"/>
</dbReference>
<keyword evidence="3" id="KW-1185">Reference proteome</keyword>
<feature type="transmembrane region" description="Helical" evidence="1">
    <location>
        <begin position="46"/>
        <end position="75"/>
    </location>
</feature>
<gene>
    <name evidence="2" type="ORF">COCNU_07G013790</name>
</gene>
<keyword evidence="1" id="KW-0472">Membrane</keyword>
<evidence type="ECO:0000256" key="1">
    <source>
        <dbReference type="SAM" id="Phobius"/>
    </source>
</evidence>
<evidence type="ECO:0000313" key="3">
    <source>
        <dbReference type="Proteomes" id="UP000797356"/>
    </source>
</evidence>
<organism evidence="2 3">
    <name type="scientific">Cocos nucifera</name>
    <name type="common">Coconut palm</name>
    <dbReference type="NCBI Taxonomy" id="13894"/>
    <lineage>
        <taxon>Eukaryota</taxon>
        <taxon>Viridiplantae</taxon>
        <taxon>Streptophyta</taxon>
        <taxon>Embryophyta</taxon>
        <taxon>Tracheophyta</taxon>
        <taxon>Spermatophyta</taxon>
        <taxon>Magnoliopsida</taxon>
        <taxon>Liliopsida</taxon>
        <taxon>Arecaceae</taxon>
        <taxon>Arecoideae</taxon>
        <taxon>Cocoseae</taxon>
        <taxon>Attaleinae</taxon>
        <taxon>Cocos</taxon>
    </lineage>
</organism>
<proteinExistence type="predicted"/>
<keyword evidence="1" id="KW-0812">Transmembrane</keyword>
<accession>A0A8K0N5G2</accession>
<evidence type="ECO:0000313" key="2">
    <source>
        <dbReference type="EMBL" id="KAG1355267.1"/>
    </source>
</evidence>
<comment type="caution">
    <text evidence="2">The sequence shown here is derived from an EMBL/GenBank/DDBJ whole genome shotgun (WGS) entry which is preliminary data.</text>
</comment>
<reference evidence="2" key="2">
    <citation type="submission" date="2019-07" db="EMBL/GenBank/DDBJ databases">
        <authorList>
            <person name="Yang Y."/>
            <person name="Bocs S."/>
            <person name="Baudouin L."/>
        </authorList>
    </citation>
    <scope>NUCLEOTIDE SEQUENCE</scope>
    <source>
        <tissue evidence="2">Spear leaf of Hainan Tall coconut</tissue>
    </source>
</reference>